<feature type="compositionally biased region" description="Low complexity" evidence="1">
    <location>
        <begin position="64"/>
        <end position="82"/>
    </location>
</feature>
<reference evidence="2" key="1">
    <citation type="journal article" date="2019" name="Sci. Rep.">
        <title>Draft genome of Tanacetum cinerariifolium, the natural source of mosquito coil.</title>
        <authorList>
            <person name="Yamashiro T."/>
            <person name="Shiraishi A."/>
            <person name="Satake H."/>
            <person name="Nakayama K."/>
        </authorList>
    </citation>
    <scope>NUCLEOTIDE SEQUENCE</scope>
</reference>
<feature type="region of interest" description="Disordered" evidence="1">
    <location>
        <begin position="39"/>
        <end position="90"/>
    </location>
</feature>
<dbReference type="AlphaFoldDB" id="A0A699QUN1"/>
<protein>
    <submittedName>
        <fullName evidence="2">Uncharacterized protein</fullName>
    </submittedName>
</protein>
<sequence length="90" mass="9616">ATLTLKEVKKAGQTRQVYGKNLEVLLQLDGRAHGVVELDETGEDEDDAKQRPANAGEEAHGKIGAAATWSAGRSRGASAGRRSCIRAMRQ</sequence>
<feature type="non-terminal residue" evidence="2">
    <location>
        <position position="1"/>
    </location>
</feature>
<accession>A0A699QUN1</accession>
<evidence type="ECO:0000313" key="2">
    <source>
        <dbReference type="EMBL" id="GFC77008.1"/>
    </source>
</evidence>
<proteinExistence type="predicted"/>
<name>A0A699QUN1_TANCI</name>
<comment type="caution">
    <text evidence="2">The sequence shown here is derived from an EMBL/GenBank/DDBJ whole genome shotgun (WGS) entry which is preliminary data.</text>
</comment>
<organism evidence="2">
    <name type="scientific">Tanacetum cinerariifolium</name>
    <name type="common">Dalmatian daisy</name>
    <name type="synonym">Chrysanthemum cinerariifolium</name>
    <dbReference type="NCBI Taxonomy" id="118510"/>
    <lineage>
        <taxon>Eukaryota</taxon>
        <taxon>Viridiplantae</taxon>
        <taxon>Streptophyta</taxon>
        <taxon>Embryophyta</taxon>
        <taxon>Tracheophyta</taxon>
        <taxon>Spermatophyta</taxon>
        <taxon>Magnoliopsida</taxon>
        <taxon>eudicotyledons</taxon>
        <taxon>Gunneridae</taxon>
        <taxon>Pentapetalae</taxon>
        <taxon>asterids</taxon>
        <taxon>campanulids</taxon>
        <taxon>Asterales</taxon>
        <taxon>Asteraceae</taxon>
        <taxon>Asteroideae</taxon>
        <taxon>Anthemideae</taxon>
        <taxon>Anthemidinae</taxon>
        <taxon>Tanacetum</taxon>
    </lineage>
</organism>
<gene>
    <name evidence="2" type="ORF">Tci_848978</name>
</gene>
<evidence type="ECO:0000256" key="1">
    <source>
        <dbReference type="SAM" id="MobiDB-lite"/>
    </source>
</evidence>
<dbReference type="EMBL" id="BKCJ011059092">
    <property type="protein sequence ID" value="GFC77008.1"/>
    <property type="molecule type" value="Genomic_DNA"/>
</dbReference>